<dbReference type="GO" id="GO:0003842">
    <property type="term" value="F:L-glutamate gamma-semialdehyde dehydrogenase activity"/>
    <property type="evidence" value="ECO:0007669"/>
    <property type="project" value="UniProtKB-EC"/>
</dbReference>
<evidence type="ECO:0000256" key="4">
    <source>
        <dbReference type="ARBA" id="ARBA00023027"/>
    </source>
</evidence>
<evidence type="ECO:0000256" key="3">
    <source>
        <dbReference type="ARBA" id="ARBA00023002"/>
    </source>
</evidence>
<dbReference type="GO" id="GO:0009898">
    <property type="term" value="C:cytoplasmic side of plasma membrane"/>
    <property type="evidence" value="ECO:0007669"/>
    <property type="project" value="TreeGrafter"/>
</dbReference>
<dbReference type="InterPro" id="IPR050485">
    <property type="entry name" value="Proline_metab_enzyme"/>
</dbReference>
<dbReference type="SUPFAM" id="SSF51730">
    <property type="entry name" value="FAD-linked oxidoreductase"/>
    <property type="match status" value="1"/>
</dbReference>
<dbReference type="PIRSF" id="PIRSF000197">
    <property type="entry name" value="Bifunct_PutA"/>
    <property type="match status" value="1"/>
</dbReference>
<keyword evidence="4" id="KW-0520">NAD</keyword>
<dbReference type="InterPro" id="IPR029041">
    <property type="entry name" value="FAD-linked_oxidoreductase-like"/>
</dbReference>
<dbReference type="PANTHER" id="PTHR42862">
    <property type="entry name" value="DELTA-1-PYRROLINE-5-CARBOXYLATE DEHYDROGENASE 1, ISOFORM A-RELATED"/>
    <property type="match status" value="1"/>
</dbReference>
<evidence type="ECO:0000256" key="2">
    <source>
        <dbReference type="ARBA" id="ARBA00012884"/>
    </source>
</evidence>
<dbReference type="Gene3D" id="3.40.605.10">
    <property type="entry name" value="Aldehyde Dehydrogenase, Chain A, domain 1"/>
    <property type="match status" value="2"/>
</dbReference>
<comment type="pathway">
    <text evidence="1">Amino-acid degradation; L-proline degradation into L-glutamate; L-glutamate from L-proline: step 2/2.</text>
</comment>
<evidence type="ECO:0000259" key="9">
    <source>
        <dbReference type="Pfam" id="PF01619"/>
    </source>
</evidence>
<feature type="active site" evidence="6">
    <location>
        <position position="786"/>
    </location>
</feature>
<accession>A0AAU7DWM0</accession>
<gene>
    <name evidence="10" type="ORF">V5R04_00140</name>
</gene>
<dbReference type="InterPro" id="IPR015590">
    <property type="entry name" value="Aldehyde_DH_dom"/>
</dbReference>
<dbReference type="EMBL" id="CP146203">
    <property type="protein sequence ID" value="XBH21675.1"/>
    <property type="molecule type" value="Genomic_DNA"/>
</dbReference>
<dbReference type="Pfam" id="PF01619">
    <property type="entry name" value="Pro_dh"/>
    <property type="match status" value="1"/>
</dbReference>
<dbReference type="InterPro" id="IPR016163">
    <property type="entry name" value="Ald_DH_C"/>
</dbReference>
<feature type="domain" description="Proline dehydrogenase" evidence="9">
    <location>
        <begin position="140"/>
        <end position="428"/>
    </location>
</feature>
<evidence type="ECO:0000256" key="1">
    <source>
        <dbReference type="ARBA" id="ARBA00004786"/>
    </source>
</evidence>
<feature type="region of interest" description="Disordered" evidence="7">
    <location>
        <begin position="451"/>
        <end position="499"/>
    </location>
</feature>
<dbReference type="PANTHER" id="PTHR42862:SF1">
    <property type="entry name" value="DELTA-1-PYRROLINE-5-CARBOXYLATE DEHYDROGENASE 2, ISOFORM A-RELATED"/>
    <property type="match status" value="1"/>
</dbReference>
<dbReference type="EC" id="1.2.1.88" evidence="2"/>
<dbReference type="InterPro" id="IPR016162">
    <property type="entry name" value="Ald_DH_N"/>
</dbReference>
<reference evidence="10" key="1">
    <citation type="submission" date="2024-02" db="EMBL/GenBank/DDBJ databases">
        <title>Tomenella chthoni gen. nov. sp. nov., a member of the family Jonesiaceae isolated from bat guano.</title>
        <authorList>
            <person name="Miller S.L."/>
            <person name="King J."/>
            <person name="Sankaranarayanan K."/>
            <person name="Lawson P.A."/>
        </authorList>
    </citation>
    <scope>NUCLEOTIDE SEQUENCE</scope>
    <source>
        <strain evidence="10">BS-20</strain>
    </source>
</reference>
<dbReference type="PROSITE" id="PS00070">
    <property type="entry name" value="ALDEHYDE_DEHYDR_CYS"/>
    <property type="match status" value="1"/>
</dbReference>
<feature type="domain" description="Aldehyde dehydrogenase" evidence="8">
    <location>
        <begin position="975"/>
        <end position="1077"/>
    </location>
</feature>
<evidence type="ECO:0000313" key="10">
    <source>
        <dbReference type="EMBL" id="XBH21675.1"/>
    </source>
</evidence>
<dbReference type="Gene3D" id="3.20.20.220">
    <property type="match status" value="1"/>
</dbReference>
<dbReference type="SUPFAM" id="SSF53720">
    <property type="entry name" value="ALDH-like"/>
    <property type="match status" value="1"/>
</dbReference>
<dbReference type="InterPro" id="IPR002872">
    <property type="entry name" value="Proline_DH_dom"/>
</dbReference>
<feature type="domain" description="Aldehyde dehydrogenase" evidence="8">
    <location>
        <begin position="587"/>
        <end position="867"/>
    </location>
</feature>
<protein>
    <recommendedName>
        <fullName evidence="2">L-glutamate gamma-semialdehyde dehydrogenase</fullName>
        <ecNumber evidence="2">1.2.1.88</ecNumber>
    </recommendedName>
</protein>
<dbReference type="GO" id="GO:0010133">
    <property type="term" value="P:L-proline catabolic process to L-glutamate"/>
    <property type="evidence" value="ECO:0007669"/>
    <property type="project" value="InterPro"/>
</dbReference>
<proteinExistence type="predicted"/>
<dbReference type="GO" id="GO:0004657">
    <property type="term" value="F:proline dehydrogenase activity"/>
    <property type="evidence" value="ECO:0007669"/>
    <property type="project" value="InterPro"/>
</dbReference>
<feature type="active site" evidence="6">
    <location>
        <position position="820"/>
    </location>
</feature>
<feature type="compositionally biased region" description="Polar residues" evidence="7">
    <location>
        <begin position="473"/>
        <end position="489"/>
    </location>
</feature>
<name>A0AAU7DWM0_9MICO</name>
<evidence type="ECO:0000256" key="5">
    <source>
        <dbReference type="ARBA" id="ARBA00048142"/>
    </source>
</evidence>
<evidence type="ECO:0000256" key="6">
    <source>
        <dbReference type="PIRSR" id="PIRSR000197-1"/>
    </source>
</evidence>
<dbReference type="InterPro" id="IPR016160">
    <property type="entry name" value="Ald_DH_CS_CYS"/>
</dbReference>
<comment type="catalytic activity">
    <reaction evidence="5">
        <text>L-glutamate 5-semialdehyde + NAD(+) + H2O = L-glutamate + NADH + 2 H(+)</text>
        <dbReference type="Rhea" id="RHEA:30235"/>
        <dbReference type="ChEBI" id="CHEBI:15377"/>
        <dbReference type="ChEBI" id="CHEBI:15378"/>
        <dbReference type="ChEBI" id="CHEBI:29985"/>
        <dbReference type="ChEBI" id="CHEBI:57540"/>
        <dbReference type="ChEBI" id="CHEBI:57945"/>
        <dbReference type="ChEBI" id="CHEBI:58066"/>
        <dbReference type="EC" id="1.2.1.88"/>
    </reaction>
</comment>
<sequence>MTHTSGWEAQVGELEALATRAVDLAHRWAHRSTRYALSPAAKRLETLLRVPGGLAFAVDFVDRVVRPQDDRIAAQNLKVLANNIPELLPSSLKIPLKGALELGGLAGHMAPGLVVGSARKTLRALVSHLIVDSSPQALGKALERLQQDGNALNINLLGEAVLGEREANRRLTGIRTLLARVDVAYVSVKISAIVAPHNRWASRQVTDEICARMRPLLREVNGGKFINFDMEEFKDLHLTLEVFTRLMDDPEFSNVHAGIVLQAYLPDAFGVMELLQAWARDRVTRGGAPIKVRLVKGANLPMELVDAELHGWESPVWPNKQATDSAYKALMEYALRPENIANVHVGIAGHNIFDTALAHLLAQQRGVAAHVEFEMLHGMATPLAKAISQDAGRLRLYVPVVDPVEFDAALSYLVRRLEEGASPENFMSSVWDLAHRPDLFDREERRFRQSMRGVRSITQTQTFRAQDREGGQTELTSSGDFPPDTTHSGQGALGPTGGAFLTDAESVMVPVSPTGALPPSETRSSADLLSAAGTLDAAGISWGIEKPFTNCADTEPDLPANQAWADRIYRAIPASHAGADVVEANTITDQTKLETVVTQAQLAGPKWWALGSASRAQILERVATMLDQRRALLLEVMASECGKTLNQGDPEVSEAVDFAGYYAGLGQELDRVEGAEFVPHRVTVVAPPWNFPISIAAGSVVGALAAGSAVILKPAGQAKRCGAVLAQVLWDAGVPREVVQLVIVDERDLGSYLVGHRAVDQILLTGGYETAGLFRKLNPRAELHAETSGKNTMIVTPHADFDLAAQDVALSAFGHAGQKCSAASLLILVGSAGESVRFRNQLLDAVASFPVGPPSNPRSIVGPLIAAPEGKLARALGLLPTNSVGAESSMQGVPVRAATADAAGDQADVPGDQTEAIGIHTEAHGTDAAAPGEHGNIHNHQTEVLGQQLERWDPRGHAERWVLRPRRITTFTGVNLWSPGIKVGVAPGTEFHQTEVFGPVLGIMQAETLDQAIEWANGTPYGLTAGLHTLDLDEMDHWLTRIEAGNLYINRTITGAIVRRQPFGGWKRSAVGAGFKAGGPNYLIGLGTWRDSHPDSWNTETPRQIVPLAVDELDPKVQGLFAVARCIFEHDLMNWLGTALLSDVEAWRQEFGRTRDVSGLRSQANVLRYLPVPVSICVAGRESQLADEHWCALAQVQLIREVAAGVLAGGRLEVHGPSEVVTQQLVEALTSLDIGVVLNTPTGDSEAGGWKLPAVDRARLIWPGSQLLGATTANATTVGATTANATTANATTANATTVGAVATASHGSMTAVQPQEGRILREELAATAGVETTVFHGDVLVSGRVTGLTYLREQAISVTAHRYGTLVAVPKVLTTNP</sequence>
<dbReference type="GO" id="GO:0003700">
    <property type="term" value="F:DNA-binding transcription factor activity"/>
    <property type="evidence" value="ECO:0007669"/>
    <property type="project" value="InterPro"/>
</dbReference>
<dbReference type="Pfam" id="PF00171">
    <property type="entry name" value="Aldedh"/>
    <property type="match status" value="2"/>
</dbReference>
<organism evidence="10">
    <name type="scientific">Jonesiaceae bacterium BS-20</name>
    <dbReference type="NCBI Taxonomy" id="3120821"/>
    <lineage>
        <taxon>Bacteria</taxon>
        <taxon>Bacillati</taxon>
        <taxon>Actinomycetota</taxon>
        <taxon>Actinomycetes</taxon>
        <taxon>Micrococcales</taxon>
        <taxon>Jonesiaceae</taxon>
    </lineage>
</organism>
<evidence type="ECO:0000256" key="7">
    <source>
        <dbReference type="SAM" id="MobiDB-lite"/>
    </source>
</evidence>
<evidence type="ECO:0000259" key="8">
    <source>
        <dbReference type="Pfam" id="PF00171"/>
    </source>
</evidence>
<dbReference type="Gene3D" id="3.40.309.10">
    <property type="entry name" value="Aldehyde Dehydrogenase, Chain A, domain 2"/>
    <property type="match status" value="2"/>
</dbReference>
<keyword evidence="3" id="KW-0560">Oxidoreductase</keyword>
<dbReference type="InterPro" id="IPR025703">
    <property type="entry name" value="Bifunct_PutA"/>
</dbReference>
<dbReference type="InterPro" id="IPR016161">
    <property type="entry name" value="Ald_DH/histidinol_DH"/>
</dbReference>